<reference evidence="2" key="3">
    <citation type="submission" date="2015-04" db="UniProtKB">
        <authorList>
            <consortium name="EnsemblPlants"/>
        </authorList>
    </citation>
    <scope>IDENTIFICATION</scope>
</reference>
<organism evidence="2 3">
    <name type="scientific">Leersia perrieri</name>
    <dbReference type="NCBI Taxonomy" id="77586"/>
    <lineage>
        <taxon>Eukaryota</taxon>
        <taxon>Viridiplantae</taxon>
        <taxon>Streptophyta</taxon>
        <taxon>Embryophyta</taxon>
        <taxon>Tracheophyta</taxon>
        <taxon>Spermatophyta</taxon>
        <taxon>Magnoliopsida</taxon>
        <taxon>Liliopsida</taxon>
        <taxon>Poales</taxon>
        <taxon>Poaceae</taxon>
        <taxon>BOP clade</taxon>
        <taxon>Oryzoideae</taxon>
        <taxon>Oryzeae</taxon>
        <taxon>Oryzinae</taxon>
        <taxon>Leersia</taxon>
    </lineage>
</organism>
<keyword evidence="1" id="KW-1133">Transmembrane helix</keyword>
<evidence type="ECO:0000313" key="2">
    <source>
        <dbReference type="EnsemblPlants" id="LPERR02G23420.1"/>
    </source>
</evidence>
<name>A0A0D9VJS2_9ORYZ</name>
<reference evidence="3" key="2">
    <citation type="submission" date="2013-12" db="EMBL/GenBank/DDBJ databases">
        <authorList>
            <person name="Yu Y."/>
            <person name="Lee S."/>
            <person name="de Baynast K."/>
            <person name="Wissotski M."/>
            <person name="Liu L."/>
            <person name="Talag J."/>
            <person name="Goicoechea J."/>
            <person name="Angelova A."/>
            <person name="Jetty R."/>
            <person name="Kudrna D."/>
            <person name="Golser W."/>
            <person name="Rivera L."/>
            <person name="Zhang J."/>
            <person name="Wing R."/>
        </authorList>
    </citation>
    <scope>NUCLEOTIDE SEQUENCE</scope>
</reference>
<dbReference type="AlphaFoldDB" id="A0A0D9VJS2"/>
<protein>
    <submittedName>
        <fullName evidence="2">Uncharacterized protein</fullName>
    </submittedName>
</protein>
<evidence type="ECO:0000256" key="1">
    <source>
        <dbReference type="SAM" id="Phobius"/>
    </source>
</evidence>
<dbReference type="HOGENOM" id="CLU_2124647_0_0_1"/>
<feature type="transmembrane region" description="Helical" evidence="1">
    <location>
        <begin position="12"/>
        <end position="29"/>
    </location>
</feature>
<accession>A0A0D9VJS2</accession>
<sequence length="114" mass="13510">MLILLLSYFNIFLRMGHWDFTFLIFQLLFTYFRVFWYVVLWSFIFLMLALLYNLFRACRTMVICKFTILMLAILIRHHNFLCLCSSISCSGCNLAVCISYPCCPCKDISVTHDC</sequence>
<proteinExistence type="predicted"/>
<reference evidence="2 3" key="1">
    <citation type="submission" date="2012-08" db="EMBL/GenBank/DDBJ databases">
        <title>Oryza genome evolution.</title>
        <authorList>
            <person name="Wing R.A."/>
        </authorList>
    </citation>
    <scope>NUCLEOTIDE SEQUENCE</scope>
</reference>
<dbReference type="EnsemblPlants" id="LPERR02G23420.1">
    <property type="protein sequence ID" value="LPERR02G23420.1"/>
    <property type="gene ID" value="LPERR02G23420"/>
</dbReference>
<keyword evidence="1" id="KW-0812">Transmembrane</keyword>
<dbReference type="Gramene" id="LPERR02G23420.1">
    <property type="protein sequence ID" value="LPERR02G23420.1"/>
    <property type="gene ID" value="LPERR02G23420"/>
</dbReference>
<dbReference type="Proteomes" id="UP000032180">
    <property type="component" value="Chromosome 2"/>
</dbReference>
<keyword evidence="1" id="KW-0472">Membrane</keyword>
<evidence type="ECO:0000313" key="3">
    <source>
        <dbReference type="Proteomes" id="UP000032180"/>
    </source>
</evidence>
<keyword evidence="3" id="KW-1185">Reference proteome</keyword>
<feature type="transmembrane region" description="Helical" evidence="1">
    <location>
        <begin position="35"/>
        <end position="55"/>
    </location>
</feature>